<reference evidence="1 2" key="1">
    <citation type="submission" date="2016-11" db="EMBL/GenBank/DDBJ databases">
        <authorList>
            <person name="Jaros S."/>
            <person name="Januszkiewicz K."/>
            <person name="Wedrychowicz H."/>
        </authorList>
    </citation>
    <scope>NUCLEOTIDE SEQUENCE [LARGE SCALE GENOMIC DNA]</scope>
    <source>
        <strain evidence="1 2">LMG 20594</strain>
    </source>
</reference>
<gene>
    <name evidence="1" type="ORF">SAMN05192548_102180</name>
</gene>
<protein>
    <submittedName>
        <fullName evidence="1">Uncharacterized protein</fullName>
    </submittedName>
</protein>
<dbReference type="OrthoDB" id="9096735at2"/>
<dbReference type="RefSeq" id="WP_090518799.1">
    <property type="nucleotide sequence ID" value="NZ_CADFGY010000021.1"/>
</dbReference>
<name>A0A1M6S9J5_9BURK</name>
<proteinExistence type="predicted"/>
<dbReference type="GeneID" id="301982584"/>
<accession>A0A1M6S9J5</accession>
<dbReference type="EMBL" id="FRAB01000021">
    <property type="protein sequence ID" value="SHK41351.1"/>
    <property type="molecule type" value="Genomic_DNA"/>
</dbReference>
<dbReference type="Proteomes" id="UP000184395">
    <property type="component" value="Unassembled WGS sequence"/>
</dbReference>
<organism evidence="1 2">
    <name type="scientific">Paraburkholderia terricola</name>
    <dbReference type="NCBI Taxonomy" id="169427"/>
    <lineage>
        <taxon>Bacteria</taxon>
        <taxon>Pseudomonadati</taxon>
        <taxon>Pseudomonadota</taxon>
        <taxon>Betaproteobacteria</taxon>
        <taxon>Burkholderiales</taxon>
        <taxon>Burkholderiaceae</taxon>
        <taxon>Paraburkholderia</taxon>
    </lineage>
</organism>
<sequence>MTFSFEDALSSAQQTKLNRRALVALIDRADTRWWGGHVDNWKPDEALFSSSAALKGYRKLVHRFKEGETAKAHVLMMHNDGTFGAVMLGIESAEEARQLLDETLEEIRIRTLH</sequence>
<evidence type="ECO:0000313" key="1">
    <source>
        <dbReference type="EMBL" id="SHK41351.1"/>
    </source>
</evidence>
<dbReference type="AlphaFoldDB" id="A0A1M6S9J5"/>
<evidence type="ECO:0000313" key="2">
    <source>
        <dbReference type="Proteomes" id="UP000184395"/>
    </source>
</evidence>